<dbReference type="PROSITE" id="PS50928">
    <property type="entry name" value="ABC_TM1"/>
    <property type="match status" value="1"/>
</dbReference>
<dbReference type="Gene3D" id="1.10.3720.10">
    <property type="entry name" value="MetI-like"/>
    <property type="match status" value="1"/>
</dbReference>
<evidence type="ECO:0000259" key="9">
    <source>
        <dbReference type="PROSITE" id="PS50928"/>
    </source>
</evidence>
<dbReference type="PANTHER" id="PTHR43357:SF4">
    <property type="entry name" value="INNER MEMBRANE ABC TRANSPORTER PERMEASE PROTEIN YDCV"/>
    <property type="match status" value="1"/>
</dbReference>
<feature type="transmembrane region" description="Helical" evidence="8">
    <location>
        <begin position="60"/>
        <end position="93"/>
    </location>
</feature>
<feature type="transmembrane region" description="Helical" evidence="8">
    <location>
        <begin position="191"/>
        <end position="214"/>
    </location>
</feature>
<feature type="transmembrane region" description="Helical" evidence="8">
    <location>
        <begin position="12"/>
        <end position="34"/>
    </location>
</feature>
<sequence length="267" mass="29592">MSRNASPLYHRVVVYALFLILLVPLAATLLYSLATSWSASVLPDGLTLKWFLTLWSDPRFLVAFGQSLLVCFGALILSVVLVLPLMFVIHYYFPRLDALMNVLILLPFAVPPVVSSVGLLQLYASGPVPIVGTPWILIGCYFTIALPFMYRAISNNLQAINLHDLMDAAHLLGASTWQAALLVVLPNLRKGLMVALFLSFSFLIGEFVFANLLVGTRYETLQVFLNNMRNSSGHYTSAVVVSYFLFVLLLTWAANRLGSDSEKKDKT</sequence>
<protein>
    <submittedName>
        <fullName evidence="10">ABC transporter permease</fullName>
    </submittedName>
</protein>
<dbReference type="AlphaFoldDB" id="A0A5R9A176"/>
<accession>A0A5R9A176</accession>
<evidence type="ECO:0000256" key="8">
    <source>
        <dbReference type="RuleBase" id="RU363032"/>
    </source>
</evidence>
<proteinExistence type="inferred from homology"/>
<evidence type="ECO:0000256" key="5">
    <source>
        <dbReference type="ARBA" id="ARBA00022692"/>
    </source>
</evidence>
<feature type="transmembrane region" description="Helical" evidence="8">
    <location>
        <begin position="135"/>
        <end position="153"/>
    </location>
</feature>
<feature type="transmembrane region" description="Helical" evidence="8">
    <location>
        <begin position="235"/>
        <end position="254"/>
    </location>
</feature>
<feature type="domain" description="ABC transmembrane type-1" evidence="9">
    <location>
        <begin position="64"/>
        <end position="254"/>
    </location>
</feature>
<evidence type="ECO:0000256" key="7">
    <source>
        <dbReference type="ARBA" id="ARBA00023136"/>
    </source>
</evidence>
<comment type="similarity">
    <text evidence="8">Belongs to the binding-protein-dependent transport system permease family.</text>
</comment>
<feature type="transmembrane region" description="Helical" evidence="8">
    <location>
        <begin position="100"/>
        <end position="123"/>
    </location>
</feature>
<keyword evidence="6 8" id="KW-1133">Transmembrane helix</keyword>
<evidence type="ECO:0000313" key="10">
    <source>
        <dbReference type="EMBL" id="TLP72438.1"/>
    </source>
</evidence>
<dbReference type="SUPFAM" id="SSF161098">
    <property type="entry name" value="MetI-like"/>
    <property type="match status" value="1"/>
</dbReference>
<dbReference type="Pfam" id="PF00528">
    <property type="entry name" value="BPD_transp_1"/>
    <property type="match status" value="1"/>
</dbReference>
<dbReference type="GO" id="GO:0005886">
    <property type="term" value="C:plasma membrane"/>
    <property type="evidence" value="ECO:0007669"/>
    <property type="project" value="UniProtKB-SubCell"/>
</dbReference>
<evidence type="ECO:0000256" key="1">
    <source>
        <dbReference type="ARBA" id="ARBA00004429"/>
    </source>
</evidence>
<evidence type="ECO:0000256" key="4">
    <source>
        <dbReference type="ARBA" id="ARBA00022519"/>
    </source>
</evidence>
<evidence type="ECO:0000256" key="6">
    <source>
        <dbReference type="ARBA" id="ARBA00022989"/>
    </source>
</evidence>
<dbReference type="Proteomes" id="UP000307510">
    <property type="component" value="Unassembled WGS sequence"/>
</dbReference>
<evidence type="ECO:0000256" key="2">
    <source>
        <dbReference type="ARBA" id="ARBA00022448"/>
    </source>
</evidence>
<gene>
    <name evidence="10" type="ORF">FEA48_19365</name>
</gene>
<dbReference type="RefSeq" id="WP_138215243.1">
    <property type="nucleotide sequence ID" value="NZ_VASG01000005.1"/>
</dbReference>
<dbReference type="InterPro" id="IPR035906">
    <property type="entry name" value="MetI-like_sf"/>
</dbReference>
<dbReference type="CDD" id="cd06261">
    <property type="entry name" value="TM_PBP2"/>
    <property type="match status" value="1"/>
</dbReference>
<evidence type="ECO:0000313" key="11">
    <source>
        <dbReference type="Proteomes" id="UP000307510"/>
    </source>
</evidence>
<name>A0A5R9A176_PSENT</name>
<comment type="caution">
    <text evidence="10">The sequence shown here is derived from an EMBL/GenBank/DDBJ whole genome shotgun (WGS) entry which is preliminary data.</text>
</comment>
<dbReference type="EMBL" id="VASG01000005">
    <property type="protein sequence ID" value="TLP72438.1"/>
    <property type="molecule type" value="Genomic_DNA"/>
</dbReference>
<reference evidence="11" key="2">
    <citation type="submission" date="2019-06" db="EMBL/GenBank/DDBJ databases">
        <title>AzeR, a transcriptional regulator that responds to azelaic acid in Pseudomonas nitroreducens.</title>
        <authorList>
            <person name="Bez C."/>
            <person name="Javvadi S.G."/>
            <person name="Bertani I."/>
            <person name="Devescovi G."/>
            <person name="Studholme D.J."/>
            <person name="Geller A."/>
            <person name="Levy A."/>
            <person name="Venturi V."/>
        </authorList>
    </citation>
    <scope>NUCLEOTIDE SEQUENCE [LARGE SCALE GENOMIC DNA]</scope>
    <source>
        <strain evidence="11">DSM 9128</strain>
    </source>
</reference>
<dbReference type="InterPro" id="IPR000515">
    <property type="entry name" value="MetI-like"/>
</dbReference>
<keyword evidence="3" id="KW-1003">Cell membrane</keyword>
<keyword evidence="7 8" id="KW-0472">Membrane</keyword>
<keyword evidence="5 8" id="KW-0812">Transmembrane</keyword>
<evidence type="ECO:0000256" key="3">
    <source>
        <dbReference type="ARBA" id="ARBA00022475"/>
    </source>
</evidence>
<feature type="transmembrane region" description="Helical" evidence="8">
    <location>
        <begin position="165"/>
        <end position="185"/>
    </location>
</feature>
<keyword evidence="4" id="KW-0997">Cell inner membrane</keyword>
<organism evidence="10 11">
    <name type="scientific">Pseudomonas nitroreducens</name>
    <dbReference type="NCBI Taxonomy" id="46680"/>
    <lineage>
        <taxon>Bacteria</taxon>
        <taxon>Pseudomonadati</taxon>
        <taxon>Pseudomonadota</taxon>
        <taxon>Gammaproteobacteria</taxon>
        <taxon>Pseudomonadales</taxon>
        <taxon>Pseudomonadaceae</taxon>
        <taxon>Pseudomonas</taxon>
    </lineage>
</organism>
<keyword evidence="2 8" id="KW-0813">Transport</keyword>
<dbReference type="GO" id="GO:0055085">
    <property type="term" value="P:transmembrane transport"/>
    <property type="evidence" value="ECO:0007669"/>
    <property type="project" value="InterPro"/>
</dbReference>
<comment type="subcellular location">
    <subcellularLocation>
        <location evidence="1">Cell inner membrane</location>
        <topology evidence="1">Multi-pass membrane protein</topology>
    </subcellularLocation>
    <subcellularLocation>
        <location evidence="8">Cell membrane</location>
        <topology evidence="8">Multi-pass membrane protein</topology>
    </subcellularLocation>
</comment>
<reference evidence="10 11" key="1">
    <citation type="submission" date="2019-05" db="EMBL/GenBank/DDBJ databases">
        <authorList>
            <person name="Moore K."/>
            <person name="O'Neill P."/>
            <person name="Farbos A."/>
            <person name="Studholme D.J."/>
        </authorList>
    </citation>
    <scope>NUCLEOTIDE SEQUENCE [LARGE SCALE GENOMIC DNA]</scope>
    <source>
        <strain evidence="10 11">DSM 9128</strain>
    </source>
</reference>
<dbReference type="PANTHER" id="PTHR43357">
    <property type="entry name" value="INNER MEMBRANE ABC TRANSPORTER PERMEASE PROTEIN YDCV"/>
    <property type="match status" value="1"/>
</dbReference>